<evidence type="ECO:0008006" key="4">
    <source>
        <dbReference type="Google" id="ProtNLM"/>
    </source>
</evidence>
<evidence type="ECO:0000256" key="1">
    <source>
        <dbReference type="SAM" id="SignalP"/>
    </source>
</evidence>
<gene>
    <name evidence="2" type="ORF">GCM10011340_36160</name>
</gene>
<dbReference type="EMBL" id="BNAG01000007">
    <property type="protein sequence ID" value="GHE76058.1"/>
    <property type="molecule type" value="Genomic_DNA"/>
</dbReference>
<feature type="chain" id="PRO_5046536711" description="Peptidase M15A C-terminal domain-containing protein" evidence="1">
    <location>
        <begin position="21"/>
        <end position="302"/>
    </location>
</feature>
<feature type="signal peptide" evidence="1">
    <location>
        <begin position="1"/>
        <end position="20"/>
    </location>
</feature>
<reference evidence="3" key="1">
    <citation type="journal article" date="2019" name="Int. J. Syst. Evol. Microbiol.">
        <title>The Global Catalogue of Microorganisms (GCM) 10K type strain sequencing project: providing services to taxonomists for standard genome sequencing and annotation.</title>
        <authorList>
            <consortium name="The Broad Institute Genomics Platform"/>
            <consortium name="The Broad Institute Genome Sequencing Center for Infectious Disease"/>
            <person name="Wu L."/>
            <person name="Ma J."/>
        </authorList>
    </citation>
    <scope>NUCLEOTIDE SEQUENCE [LARGE SCALE GENOMIC DNA]</scope>
    <source>
        <strain evidence="3">CGMCC 1.15111</strain>
    </source>
</reference>
<keyword evidence="3" id="KW-1185">Reference proteome</keyword>
<keyword evidence="1" id="KW-0732">Signal</keyword>
<organism evidence="2 3">
    <name type="scientific">Roseivirga thermotolerans</name>
    <dbReference type="NCBI Taxonomy" id="1758176"/>
    <lineage>
        <taxon>Bacteria</taxon>
        <taxon>Pseudomonadati</taxon>
        <taxon>Bacteroidota</taxon>
        <taxon>Cytophagia</taxon>
        <taxon>Cytophagales</taxon>
        <taxon>Roseivirgaceae</taxon>
        <taxon>Roseivirga</taxon>
    </lineage>
</organism>
<dbReference type="SUPFAM" id="SSF55166">
    <property type="entry name" value="Hedgehog/DD-peptidase"/>
    <property type="match status" value="1"/>
</dbReference>
<proteinExistence type="predicted"/>
<name>A0ABQ3ID48_9BACT</name>
<accession>A0ABQ3ID48</accession>
<protein>
    <recommendedName>
        <fullName evidence="4">Peptidase M15A C-terminal domain-containing protein</fullName>
    </recommendedName>
</protein>
<sequence>MVRIASTLMLLVALSSAAQAKNKLSFHVLVNGEEVPYSLFSFFVMPGEVLDVSANTDFELQGNDLSVINISVMAYKVEAPAKPGAYSVAISKGEERMVLNILVLTPMSNKKGEYLNGYRIGNYPARMLNNDPIYERPKGLFEVTEATANLQLTPHFNISQFLCKQAGGYPKYLIVRERLLLKLEYLLAIAQAEGIAIETFGFISGYRTPFYNKSIGNVPYSRHVWGGAADIFIDQNGDGQMDDLNNDGVVNDKDVRYFYNLVEAEYNKQEYKKFIGGLGFYKKNSRHSGFIHVDVRGKKARW</sequence>
<evidence type="ECO:0000313" key="3">
    <source>
        <dbReference type="Proteomes" id="UP000658258"/>
    </source>
</evidence>
<comment type="caution">
    <text evidence="2">The sequence shown here is derived from an EMBL/GenBank/DDBJ whole genome shotgun (WGS) entry which is preliminary data.</text>
</comment>
<dbReference type="PROSITE" id="PS00018">
    <property type="entry name" value="EF_HAND_1"/>
    <property type="match status" value="1"/>
</dbReference>
<dbReference type="RefSeq" id="WP_189631726.1">
    <property type="nucleotide sequence ID" value="NZ_BNAG01000007.1"/>
</dbReference>
<dbReference type="Proteomes" id="UP000658258">
    <property type="component" value="Unassembled WGS sequence"/>
</dbReference>
<evidence type="ECO:0000313" key="2">
    <source>
        <dbReference type="EMBL" id="GHE76058.1"/>
    </source>
</evidence>
<dbReference type="Gene3D" id="3.30.1380.10">
    <property type="match status" value="1"/>
</dbReference>
<dbReference type="InterPro" id="IPR009045">
    <property type="entry name" value="Zn_M74/Hedgehog-like"/>
</dbReference>
<dbReference type="InterPro" id="IPR018247">
    <property type="entry name" value="EF_Hand_1_Ca_BS"/>
</dbReference>